<dbReference type="InterPro" id="IPR018718">
    <property type="entry name" value="DUF2242"/>
</dbReference>
<dbReference type="Proteomes" id="UP000003856">
    <property type="component" value="Unassembled WGS sequence"/>
</dbReference>
<proteinExistence type="predicted"/>
<name>C5TD78_ACIDE</name>
<comment type="caution">
    <text evidence="2">The sequence shown here is derived from an EMBL/GenBank/DDBJ whole genome shotgun (WGS) entry which is preliminary data.</text>
</comment>
<dbReference type="RefSeq" id="WP_005801920.1">
    <property type="nucleotide sequence ID" value="NZ_ACQT01000610.1"/>
</dbReference>
<evidence type="ECO:0000313" key="3">
    <source>
        <dbReference type="Proteomes" id="UP000003856"/>
    </source>
</evidence>
<reference evidence="2 3" key="1">
    <citation type="submission" date="2009-05" db="EMBL/GenBank/DDBJ databases">
        <title>The draft genome of Acidovorax delafieldii 2AN.</title>
        <authorList>
            <consortium name="US DOE Joint Genome Institute (JGI-PGF)"/>
            <person name="Lucas S."/>
            <person name="Copeland A."/>
            <person name="Lapidus A."/>
            <person name="Glavina del Rio T."/>
            <person name="Tice H."/>
            <person name="Bruce D."/>
            <person name="Goodwin L."/>
            <person name="Pitluck S."/>
            <person name="Larimer F."/>
            <person name="Land M.L."/>
            <person name="Hauser L."/>
            <person name="Shelobolina E.S."/>
            <person name="Picardal F."/>
            <person name="Roden E."/>
            <person name="Emerson D."/>
        </authorList>
    </citation>
    <scope>NUCLEOTIDE SEQUENCE [LARGE SCALE GENOMIC DNA]</scope>
    <source>
        <strain evidence="2 3">2AN</strain>
    </source>
</reference>
<keyword evidence="1" id="KW-0732">Signal</keyword>
<dbReference type="OrthoDB" id="8588389at2"/>
<accession>C5TD78</accession>
<dbReference type="AlphaFoldDB" id="C5TD78"/>
<dbReference type="PATRIC" id="fig|573060.9.peg.34"/>
<evidence type="ECO:0008006" key="4">
    <source>
        <dbReference type="Google" id="ProtNLM"/>
    </source>
</evidence>
<dbReference type="PROSITE" id="PS51257">
    <property type="entry name" value="PROKAR_LIPOPROTEIN"/>
    <property type="match status" value="1"/>
</dbReference>
<feature type="signal peptide" evidence="1">
    <location>
        <begin position="1"/>
        <end position="28"/>
    </location>
</feature>
<dbReference type="Pfam" id="PF10001">
    <property type="entry name" value="DUF2242"/>
    <property type="match status" value="1"/>
</dbReference>
<feature type="chain" id="PRO_5002957301" description="Lipoprotein" evidence="1">
    <location>
        <begin position="29"/>
        <end position="172"/>
    </location>
</feature>
<dbReference type="EMBL" id="ACQT01000610">
    <property type="protein sequence ID" value="EER57569.1"/>
    <property type="molecule type" value="Genomic_DNA"/>
</dbReference>
<organism evidence="2 3">
    <name type="scientific">Acidovorax delafieldii 2AN</name>
    <dbReference type="NCBI Taxonomy" id="573060"/>
    <lineage>
        <taxon>Bacteria</taxon>
        <taxon>Pseudomonadati</taxon>
        <taxon>Pseudomonadota</taxon>
        <taxon>Betaproteobacteria</taxon>
        <taxon>Burkholderiales</taxon>
        <taxon>Comamonadaceae</taxon>
        <taxon>Acidovorax</taxon>
    </lineage>
</organism>
<protein>
    <recommendedName>
        <fullName evidence="4">Lipoprotein</fullName>
    </recommendedName>
</protein>
<sequence length="172" mass="18380">MKTLLLKPALVVSLLAVLAGCGSSPVYKEEGFKKETPYQRAVDQPPAKACDAAQRALLSQGYRIETSDGQAIHAQKLFQPDDEVNATIDFFVTCKDHDGGSMVFANAVETTYALKKTSGATGFSVAGAGSITMPWSKSADSLVKVAGQTIADGKFYQRFFDLISTYLGGKAR</sequence>
<evidence type="ECO:0000256" key="1">
    <source>
        <dbReference type="SAM" id="SignalP"/>
    </source>
</evidence>
<evidence type="ECO:0000313" key="2">
    <source>
        <dbReference type="EMBL" id="EER57569.1"/>
    </source>
</evidence>
<gene>
    <name evidence="2" type="ORF">AcdelDRAFT_4859</name>
</gene>
<keyword evidence="3" id="KW-1185">Reference proteome</keyword>